<evidence type="ECO:0000256" key="9">
    <source>
        <dbReference type="ARBA" id="ARBA00048640"/>
    </source>
</evidence>
<evidence type="ECO:0000313" key="13">
    <source>
        <dbReference type="EMBL" id="MDU8887062.1"/>
    </source>
</evidence>
<keyword evidence="10 11" id="KW-0521">NADP</keyword>
<dbReference type="PIRSF" id="PIRSF000109">
    <property type="entry name" value="6PGD"/>
    <property type="match status" value="1"/>
</dbReference>
<evidence type="ECO:0000256" key="3">
    <source>
        <dbReference type="ARBA" id="ARBA00008419"/>
    </source>
</evidence>
<dbReference type="NCBIfam" id="TIGR00873">
    <property type="entry name" value="gnd"/>
    <property type="match status" value="1"/>
</dbReference>
<dbReference type="SUPFAM" id="SSF48179">
    <property type="entry name" value="6-phosphogluconate dehydrogenase C-terminal domain-like"/>
    <property type="match status" value="1"/>
</dbReference>
<evidence type="ECO:0000256" key="8">
    <source>
        <dbReference type="ARBA" id="ARBA00023126"/>
    </source>
</evidence>
<protein>
    <recommendedName>
        <fullName evidence="5 10">6-phosphogluconate dehydrogenase, decarboxylating</fullName>
        <ecNumber evidence="4 10">1.1.1.44</ecNumber>
    </recommendedName>
</protein>
<comment type="subunit">
    <text evidence="10">Homodimer.</text>
</comment>
<comment type="catalytic activity">
    <reaction evidence="9 10 11">
        <text>6-phospho-D-gluconate + NADP(+) = D-ribulose 5-phosphate + CO2 + NADPH</text>
        <dbReference type="Rhea" id="RHEA:10116"/>
        <dbReference type="ChEBI" id="CHEBI:16526"/>
        <dbReference type="ChEBI" id="CHEBI:57783"/>
        <dbReference type="ChEBI" id="CHEBI:58121"/>
        <dbReference type="ChEBI" id="CHEBI:58349"/>
        <dbReference type="ChEBI" id="CHEBI:58759"/>
        <dbReference type="EC" id="1.1.1.44"/>
    </reaction>
</comment>
<accession>A0ABU3U9H3</accession>
<comment type="function">
    <text evidence="1 10">Catalyzes the oxidative decarboxylation of 6-phosphogluconate to ribulose 5-phosphate and CO(2), with concomitant reduction of NADP to NADPH.</text>
</comment>
<organism evidence="13 14">
    <name type="scientific">Gilvirhabdus luticola</name>
    <dbReference type="NCBI Taxonomy" id="3079858"/>
    <lineage>
        <taxon>Bacteria</taxon>
        <taxon>Pseudomonadati</taxon>
        <taxon>Bacteroidota</taxon>
        <taxon>Flavobacteriia</taxon>
        <taxon>Flavobacteriales</taxon>
        <taxon>Flavobacteriaceae</taxon>
        <taxon>Gilvirhabdus</taxon>
    </lineage>
</organism>
<dbReference type="PANTHER" id="PTHR11811">
    <property type="entry name" value="6-PHOSPHOGLUCONATE DEHYDROGENASE"/>
    <property type="match status" value="1"/>
</dbReference>
<evidence type="ECO:0000256" key="6">
    <source>
        <dbReference type="ARBA" id="ARBA00023002"/>
    </source>
</evidence>
<dbReference type="InterPro" id="IPR006183">
    <property type="entry name" value="Pgluconate_DH"/>
</dbReference>
<dbReference type="PRINTS" id="PR00076">
    <property type="entry name" value="6PGDHDRGNASE"/>
</dbReference>
<evidence type="ECO:0000256" key="10">
    <source>
        <dbReference type="PIRNR" id="PIRNR000109"/>
    </source>
</evidence>
<dbReference type="Proteomes" id="UP001268651">
    <property type="component" value="Unassembled WGS sequence"/>
</dbReference>
<evidence type="ECO:0000256" key="1">
    <source>
        <dbReference type="ARBA" id="ARBA00002526"/>
    </source>
</evidence>
<comment type="caution">
    <text evidence="13">The sequence shown here is derived from an EMBL/GenBank/DDBJ whole genome shotgun (WGS) entry which is preliminary data.</text>
</comment>
<evidence type="ECO:0000256" key="11">
    <source>
        <dbReference type="RuleBase" id="RU000485"/>
    </source>
</evidence>
<dbReference type="InterPro" id="IPR006114">
    <property type="entry name" value="6PGDH_C"/>
</dbReference>
<dbReference type="EMBL" id="JAWHTF010000008">
    <property type="protein sequence ID" value="MDU8887062.1"/>
    <property type="molecule type" value="Genomic_DNA"/>
</dbReference>
<reference evidence="13 14" key="1">
    <citation type="submission" date="2023-10" db="EMBL/GenBank/DDBJ databases">
        <title>Marimonas sp. nov. isolated from tidal mud flat.</title>
        <authorList>
            <person name="Jaincy N.J."/>
            <person name="Srinivasan S."/>
            <person name="Lee S.-S."/>
        </authorList>
    </citation>
    <scope>NUCLEOTIDE SEQUENCE [LARGE SCALE GENOMIC DNA]</scope>
    <source>
        <strain evidence="13 14">MJ-SS3</strain>
    </source>
</reference>
<keyword evidence="7 11" id="KW-0311">Gluconate utilization</keyword>
<evidence type="ECO:0000313" key="14">
    <source>
        <dbReference type="Proteomes" id="UP001268651"/>
    </source>
</evidence>
<dbReference type="RefSeq" id="WP_316663159.1">
    <property type="nucleotide sequence ID" value="NZ_JAWHTF010000008.1"/>
</dbReference>
<dbReference type="Pfam" id="PF00393">
    <property type="entry name" value="6PGD"/>
    <property type="match status" value="1"/>
</dbReference>
<keyword evidence="14" id="KW-1185">Reference proteome</keyword>
<dbReference type="GO" id="GO:0004616">
    <property type="term" value="F:phosphogluconate dehydrogenase (decarboxylating) activity"/>
    <property type="evidence" value="ECO:0007669"/>
    <property type="project" value="UniProtKB-EC"/>
</dbReference>
<name>A0ABU3U9H3_9FLAO</name>
<comment type="pathway">
    <text evidence="2 10 11">Carbohydrate degradation; pentose phosphate pathway; D-ribulose 5-phosphate from D-glucose 6-phosphate (oxidative stage): step 3/3.</text>
</comment>
<dbReference type="InterPro" id="IPR008927">
    <property type="entry name" value="6-PGluconate_DH-like_C_sf"/>
</dbReference>
<dbReference type="SUPFAM" id="SSF51735">
    <property type="entry name" value="NAD(P)-binding Rossmann-fold domains"/>
    <property type="match status" value="1"/>
</dbReference>
<sequence>MIKSDFGVIGLGVMGKSISLNVSENGFPISVYNREFPGEEYVVEDFLKTNHSFTNIQGFTELKSFIDSQKTPRKIFLMIKAGDAIDQMIDQLLPFLSKGDIIIDGGNSHYLDTKKRFDFLSSKGINFIGCGVSGGEEGARSGPSMMPGGTKESYNQVSQILETIAAKDSNGKPCCTFVGPEGSGHFVKMVHNGIEYAEMQLLTELYALLSTTLNYQEIAQYFLEWNKGELESFLLEITANILQKKEGNDYLLDKILDKAQNKGTGSWSSIAALNLGYPNTIMSSAVFARYISSFKEKRVVYSNQTKKLSDEKLSIDIESIKKAYQFARIINHQQGFALIKQATDVYEWNLNLSELARIWTNGCIIRSALMNDLSSLFTKNEDIIDDSKTFKFLNQFENDVSKTIQNAFSKRIALDSFCSAYNYWISMTSNKLPANLIQAQRDYFGAHTYQRIDKDSNEYFHTNWKVK</sequence>
<proteinExistence type="inferred from homology"/>
<gene>
    <name evidence="13" type="primary">gndA</name>
    <name evidence="13" type="ORF">RXV94_12905</name>
</gene>
<evidence type="ECO:0000256" key="5">
    <source>
        <dbReference type="ARBA" id="ARBA00018193"/>
    </source>
</evidence>
<keyword evidence="8 10" id="KW-0570">Pentose shunt</keyword>
<dbReference type="SMART" id="SM01350">
    <property type="entry name" value="6PGD"/>
    <property type="match status" value="1"/>
</dbReference>
<feature type="domain" description="6-phosphogluconate dehydrogenase C-terminal" evidence="12">
    <location>
        <begin position="184"/>
        <end position="465"/>
    </location>
</feature>
<dbReference type="Pfam" id="PF03446">
    <property type="entry name" value="NAD_binding_2"/>
    <property type="match status" value="1"/>
</dbReference>
<dbReference type="Gene3D" id="1.10.1040.10">
    <property type="entry name" value="N-(1-d-carboxylethyl)-l-norvaline Dehydrogenase, domain 2"/>
    <property type="match status" value="1"/>
</dbReference>
<evidence type="ECO:0000256" key="4">
    <source>
        <dbReference type="ARBA" id="ARBA00013011"/>
    </source>
</evidence>
<evidence type="ECO:0000259" key="12">
    <source>
        <dbReference type="SMART" id="SM01350"/>
    </source>
</evidence>
<dbReference type="EC" id="1.1.1.44" evidence="4 10"/>
<dbReference type="InterPro" id="IPR036291">
    <property type="entry name" value="NAD(P)-bd_dom_sf"/>
</dbReference>
<keyword evidence="6 10" id="KW-0560">Oxidoreductase</keyword>
<evidence type="ECO:0000256" key="2">
    <source>
        <dbReference type="ARBA" id="ARBA00004874"/>
    </source>
</evidence>
<comment type="similarity">
    <text evidence="3 10 11">Belongs to the 6-phosphogluconate dehydrogenase family.</text>
</comment>
<dbReference type="Gene3D" id="3.40.50.720">
    <property type="entry name" value="NAD(P)-binding Rossmann-like Domain"/>
    <property type="match status" value="1"/>
</dbReference>
<evidence type="ECO:0000256" key="7">
    <source>
        <dbReference type="ARBA" id="ARBA00023064"/>
    </source>
</evidence>
<dbReference type="InterPro" id="IPR013328">
    <property type="entry name" value="6PGD_dom2"/>
</dbReference>
<dbReference type="NCBIfam" id="NF006765">
    <property type="entry name" value="PRK09287.1"/>
    <property type="match status" value="1"/>
</dbReference>
<dbReference type="InterPro" id="IPR006113">
    <property type="entry name" value="6PGDH_Gnd/GntZ"/>
</dbReference>
<dbReference type="InterPro" id="IPR006115">
    <property type="entry name" value="6PGDH_NADP-bd"/>
</dbReference>
<dbReference type="Gene3D" id="1.20.5.320">
    <property type="entry name" value="6-Phosphogluconate Dehydrogenase, domain 3"/>
    <property type="match status" value="1"/>
</dbReference>